<name>A0A663N1H6_ATHCN</name>
<dbReference type="Ensembl" id="ENSACUT00000019974.1">
    <property type="protein sequence ID" value="ENSACUP00000018725.1"/>
    <property type="gene ID" value="ENSACUG00000012571.1"/>
</dbReference>
<evidence type="ECO:0000313" key="2">
    <source>
        <dbReference type="Proteomes" id="UP000472269"/>
    </source>
</evidence>
<proteinExistence type="predicted"/>
<accession>A0A663N1H6</accession>
<sequence>MHKGTIQKRHGMGRRFTRQVNKAEERHCETFYLNKVFNAHVLNVKVECPLRWKGFTNSDVGYESKASLTV</sequence>
<keyword evidence="2" id="KW-1185">Reference proteome</keyword>
<reference evidence="1" key="1">
    <citation type="submission" date="2025-08" db="UniProtKB">
        <authorList>
            <consortium name="Ensembl"/>
        </authorList>
    </citation>
    <scope>IDENTIFICATION</scope>
</reference>
<evidence type="ECO:0000313" key="1">
    <source>
        <dbReference type="Ensembl" id="ENSACUP00000018725.1"/>
    </source>
</evidence>
<dbReference type="AlphaFoldDB" id="A0A663N1H6"/>
<organism evidence="1 2">
    <name type="scientific">Athene cunicularia</name>
    <name type="common">Burrowing owl</name>
    <name type="synonym">Speotyto cunicularia</name>
    <dbReference type="NCBI Taxonomy" id="194338"/>
    <lineage>
        <taxon>Eukaryota</taxon>
        <taxon>Metazoa</taxon>
        <taxon>Chordata</taxon>
        <taxon>Craniata</taxon>
        <taxon>Vertebrata</taxon>
        <taxon>Euteleostomi</taxon>
        <taxon>Archelosauria</taxon>
        <taxon>Archosauria</taxon>
        <taxon>Dinosauria</taxon>
        <taxon>Saurischia</taxon>
        <taxon>Theropoda</taxon>
        <taxon>Coelurosauria</taxon>
        <taxon>Aves</taxon>
        <taxon>Neognathae</taxon>
        <taxon>Neoaves</taxon>
        <taxon>Telluraves</taxon>
        <taxon>Strigiformes</taxon>
        <taxon>Strigidae</taxon>
        <taxon>Athene</taxon>
    </lineage>
</organism>
<protein>
    <submittedName>
        <fullName evidence="1">Uncharacterized protein</fullName>
    </submittedName>
</protein>
<dbReference type="Proteomes" id="UP000472269">
    <property type="component" value="Unplaced"/>
</dbReference>
<reference evidence="1" key="2">
    <citation type="submission" date="2025-09" db="UniProtKB">
        <authorList>
            <consortium name="Ensembl"/>
        </authorList>
    </citation>
    <scope>IDENTIFICATION</scope>
</reference>